<protein>
    <submittedName>
        <fullName evidence="1">Uncharacterized protein</fullName>
    </submittedName>
</protein>
<evidence type="ECO:0000313" key="1">
    <source>
        <dbReference type="EMBL" id="KAJ9483050.1"/>
    </source>
</evidence>
<name>A0AAI9TA88_PENTH</name>
<dbReference type="PANTHER" id="PTHR38111:SF9">
    <property type="entry name" value="ZN(2)-C6 FUNGAL-TYPE DOMAIN-CONTAINING PROTEIN"/>
    <property type="match status" value="1"/>
</dbReference>
<gene>
    <name evidence="1" type="ORF">VN97_g10366</name>
</gene>
<keyword evidence="2" id="KW-1185">Reference proteome</keyword>
<reference evidence="1" key="2">
    <citation type="journal article" date="2016" name="Fungal Biol.">
        <title>Ochratoxin A production by Penicillium thymicola.</title>
        <authorList>
            <person name="Nguyen H.D.T."/>
            <person name="McMullin D.R."/>
            <person name="Ponomareva E."/>
            <person name="Riley R."/>
            <person name="Pomraning K.R."/>
            <person name="Baker S.E."/>
            <person name="Seifert K.A."/>
        </authorList>
    </citation>
    <scope>NUCLEOTIDE SEQUENCE</scope>
    <source>
        <strain evidence="1">DAOM 180753</strain>
    </source>
</reference>
<dbReference type="EMBL" id="LACB01000475">
    <property type="protein sequence ID" value="KAJ9483050.1"/>
    <property type="molecule type" value="Genomic_DNA"/>
</dbReference>
<comment type="caution">
    <text evidence="1">The sequence shown here is derived from an EMBL/GenBank/DDBJ whole genome shotgun (WGS) entry which is preliminary data.</text>
</comment>
<dbReference type="PANTHER" id="PTHR38111">
    <property type="entry name" value="ZN(2)-C6 FUNGAL-TYPE DOMAIN-CONTAINING PROTEIN-RELATED"/>
    <property type="match status" value="1"/>
</dbReference>
<dbReference type="AlphaFoldDB" id="A0AAI9TA88"/>
<reference evidence="1" key="1">
    <citation type="submission" date="2015-06" db="EMBL/GenBank/DDBJ databases">
        <authorList>
            <person name="Nguyen H."/>
        </authorList>
    </citation>
    <scope>NUCLEOTIDE SEQUENCE</scope>
    <source>
        <strain evidence="1">DAOM 180753</strain>
    </source>
</reference>
<accession>A0AAI9TA88</accession>
<dbReference type="Proteomes" id="UP001227192">
    <property type="component" value="Unassembled WGS sequence"/>
</dbReference>
<organism evidence="1 2">
    <name type="scientific">Penicillium thymicola</name>
    <dbReference type="NCBI Taxonomy" id="293382"/>
    <lineage>
        <taxon>Eukaryota</taxon>
        <taxon>Fungi</taxon>
        <taxon>Dikarya</taxon>
        <taxon>Ascomycota</taxon>
        <taxon>Pezizomycotina</taxon>
        <taxon>Eurotiomycetes</taxon>
        <taxon>Eurotiomycetidae</taxon>
        <taxon>Eurotiales</taxon>
        <taxon>Aspergillaceae</taxon>
        <taxon>Penicillium</taxon>
    </lineage>
</organism>
<dbReference type="InterPro" id="IPR053178">
    <property type="entry name" value="Osmoadaptation_assoc"/>
</dbReference>
<sequence length="483" mass="53281">MSFIPTTLYYASAAINAVSIPGHILFGIKEVDPAIASIPHNEEHALGKATATTAWDMVNDLLAASALLNIQWSRVRSSNFERESHHLDHRLGGHFDRLENSDSVHRESQICGAWVDVLPQLPCLASDASVLSEATLALAILINSQRSLSRTCDVESPQSYYDAIHKMRGHIATNGLSLELLPAIMCLSLVELMLPDSVSALNMHLHAIRILFQNYGPGTFSSGLFHQLFLGFRPFIIAEALHDRQPTFLATSTWINIPFSINAVTPTQEFYSEIAAIPSILQEIDILSCVSSTENGPASRVLIGSLFEASKRLCAWENALDLNIIPSVTSFSDLQPTSINIPQRSPKHIWFPNIPIANGNGMTHCWSIQVICLLEIDKILSRLLNCTGILEGLSEEINPISVRAEGDRLAFLICSSMDYLFQNEMKLFGPALALFPTQIAYAWFERHRACNDNGIEFIKGVVAQLVQRGLLSAPRLVLDESSI</sequence>
<proteinExistence type="predicted"/>
<evidence type="ECO:0000313" key="2">
    <source>
        <dbReference type="Proteomes" id="UP001227192"/>
    </source>
</evidence>